<accession>A0ABR1Z2A2</accession>
<sequence length="207" mass="22642">MPFLAGKLFVDSPFEEIWRRTDKFLSEKVESLTACCYDGQGNRQVLSSALNREEVGSTRCGSFLRVVYWIQHRVRSLTATPRGGGWVEDRGGNVVVAVALCRLCPGQKVAVISASARLSDRSAVCVSALARRSLQIFNSLRTSTSQPQNPIDRILPIAHADDPGPMLPATRHCPVHLGTLSNDSPGIVAPSRRRAPRYFAITQSLAI</sequence>
<reference evidence="1 2" key="1">
    <citation type="submission" date="2024-04" db="EMBL/GenBank/DDBJ databases">
        <title>Phyllosticta paracitricarpa is synonymous to the EU quarantine fungus P. citricarpa based on phylogenomic analyses.</title>
        <authorList>
            <consortium name="Lawrence Berkeley National Laboratory"/>
            <person name="Van Ingen-Buijs V.A."/>
            <person name="Van Westerhoven A.C."/>
            <person name="Haridas S."/>
            <person name="Skiadas P."/>
            <person name="Martin F."/>
            <person name="Groenewald J.Z."/>
            <person name="Crous P.W."/>
            <person name="Seidl M.F."/>
        </authorList>
    </citation>
    <scope>NUCLEOTIDE SEQUENCE [LARGE SCALE GENOMIC DNA]</scope>
    <source>
        <strain evidence="1 2">CBS 123374</strain>
    </source>
</reference>
<dbReference type="EMBL" id="JBBWRZ010000001">
    <property type="protein sequence ID" value="KAK8246508.1"/>
    <property type="molecule type" value="Genomic_DNA"/>
</dbReference>
<name>A0ABR1Z2A2_9PEZI</name>
<proteinExistence type="predicted"/>
<organism evidence="1 2">
    <name type="scientific">Phyllosticta capitalensis</name>
    <dbReference type="NCBI Taxonomy" id="121624"/>
    <lineage>
        <taxon>Eukaryota</taxon>
        <taxon>Fungi</taxon>
        <taxon>Dikarya</taxon>
        <taxon>Ascomycota</taxon>
        <taxon>Pezizomycotina</taxon>
        <taxon>Dothideomycetes</taxon>
        <taxon>Dothideomycetes incertae sedis</taxon>
        <taxon>Botryosphaeriales</taxon>
        <taxon>Phyllostictaceae</taxon>
        <taxon>Phyllosticta</taxon>
    </lineage>
</organism>
<keyword evidence="2" id="KW-1185">Reference proteome</keyword>
<evidence type="ECO:0000313" key="2">
    <source>
        <dbReference type="Proteomes" id="UP001492380"/>
    </source>
</evidence>
<comment type="caution">
    <text evidence="1">The sequence shown here is derived from an EMBL/GenBank/DDBJ whole genome shotgun (WGS) entry which is preliminary data.</text>
</comment>
<gene>
    <name evidence="1" type="ORF">HDK90DRAFT_12801</name>
</gene>
<evidence type="ECO:0000313" key="1">
    <source>
        <dbReference type="EMBL" id="KAK8246508.1"/>
    </source>
</evidence>
<protein>
    <submittedName>
        <fullName evidence="1">Uncharacterized protein</fullName>
    </submittedName>
</protein>
<dbReference type="Proteomes" id="UP001492380">
    <property type="component" value="Unassembled WGS sequence"/>
</dbReference>